<dbReference type="Gene3D" id="3.60.21.10">
    <property type="match status" value="1"/>
</dbReference>
<proteinExistence type="inferred from homology"/>
<keyword evidence="2" id="KW-0479">Metal-binding</keyword>
<evidence type="ECO:0000259" key="3">
    <source>
        <dbReference type="Pfam" id="PF12850"/>
    </source>
</evidence>
<evidence type="ECO:0000313" key="4">
    <source>
        <dbReference type="EMBL" id="HJB12386.1"/>
    </source>
</evidence>
<dbReference type="SUPFAM" id="SSF56300">
    <property type="entry name" value="Metallo-dependent phosphatases"/>
    <property type="match status" value="1"/>
</dbReference>
<dbReference type="InterPro" id="IPR029052">
    <property type="entry name" value="Metallo-depent_PP-like"/>
</dbReference>
<sequence>MNVWIASDIHGSALYCRQLLDLMERQGGDRLVLLGDLLYHGPRNDLPAGYDPKQVFAMLNMRKDRILCVHGNCDAEVDQMVLDFPIGADFRVEDLCGCRLFFTHGHHYNVDQRPSAELLDGAEYVVYGHFHVPMKRQEDGVWYLNPGSVSIPKEGSWHGCIRMTEDAIQWLDLDGNVKDELR</sequence>
<feature type="domain" description="Calcineurin-like phosphoesterase" evidence="3">
    <location>
        <begin position="1"/>
        <end position="158"/>
    </location>
</feature>
<comment type="cofactor">
    <cofactor evidence="2">
        <name>a divalent metal cation</name>
        <dbReference type="ChEBI" id="CHEBI:60240"/>
    </cofactor>
</comment>
<comment type="similarity">
    <text evidence="1 2">Belongs to the metallophosphoesterase superfamily. YfcE family.</text>
</comment>
<organism evidence="4 5">
    <name type="scientific">Candidatus Oscillibacter excrementigallinarum</name>
    <dbReference type="NCBI Taxonomy" id="2838716"/>
    <lineage>
        <taxon>Bacteria</taxon>
        <taxon>Bacillati</taxon>
        <taxon>Bacillota</taxon>
        <taxon>Clostridia</taxon>
        <taxon>Eubacteriales</taxon>
        <taxon>Oscillospiraceae</taxon>
        <taxon>Oscillibacter</taxon>
    </lineage>
</organism>
<reference evidence="4" key="1">
    <citation type="journal article" date="2021" name="PeerJ">
        <title>Extensive microbial diversity within the chicken gut microbiome revealed by metagenomics and culture.</title>
        <authorList>
            <person name="Gilroy R."/>
            <person name="Ravi A."/>
            <person name="Getino M."/>
            <person name="Pursley I."/>
            <person name="Horton D.L."/>
            <person name="Alikhan N.F."/>
            <person name="Baker D."/>
            <person name="Gharbi K."/>
            <person name="Hall N."/>
            <person name="Watson M."/>
            <person name="Adriaenssens E.M."/>
            <person name="Foster-Nyarko E."/>
            <person name="Jarju S."/>
            <person name="Secka A."/>
            <person name="Antonio M."/>
            <person name="Oren A."/>
            <person name="Chaudhuri R.R."/>
            <person name="La Ragione R."/>
            <person name="Hildebrand F."/>
            <person name="Pallen M.J."/>
        </authorList>
    </citation>
    <scope>NUCLEOTIDE SEQUENCE</scope>
    <source>
        <strain evidence="4">ChiBcec18-1249</strain>
    </source>
</reference>
<dbReference type="Pfam" id="PF12850">
    <property type="entry name" value="Metallophos_2"/>
    <property type="match status" value="1"/>
</dbReference>
<protein>
    <recommendedName>
        <fullName evidence="2">Phosphoesterase</fullName>
        <ecNumber evidence="2">3.1.4.-</ecNumber>
    </recommendedName>
</protein>
<evidence type="ECO:0000313" key="5">
    <source>
        <dbReference type="Proteomes" id="UP000823824"/>
    </source>
</evidence>
<gene>
    <name evidence="4" type="primary">yfcE</name>
    <name evidence="4" type="ORF">H9787_01590</name>
</gene>
<reference evidence="4" key="2">
    <citation type="submission" date="2021-04" db="EMBL/GenBank/DDBJ databases">
        <authorList>
            <person name="Gilroy R."/>
        </authorList>
    </citation>
    <scope>NUCLEOTIDE SEQUENCE</scope>
    <source>
        <strain evidence="4">ChiBcec18-1249</strain>
    </source>
</reference>
<comment type="caution">
    <text evidence="4">The sequence shown here is derived from an EMBL/GenBank/DDBJ whole genome shotgun (WGS) entry which is preliminary data.</text>
</comment>
<dbReference type="GO" id="GO:0046872">
    <property type="term" value="F:metal ion binding"/>
    <property type="evidence" value="ECO:0007669"/>
    <property type="project" value="UniProtKB-KW"/>
</dbReference>
<dbReference type="InterPro" id="IPR024654">
    <property type="entry name" value="Calcineurin-like_PHP_lpxH"/>
</dbReference>
<dbReference type="EMBL" id="DWZJ01000012">
    <property type="protein sequence ID" value="HJB12386.1"/>
    <property type="molecule type" value="Genomic_DNA"/>
</dbReference>
<name>A0A9D2LGZ9_9FIRM</name>
<dbReference type="InterPro" id="IPR000979">
    <property type="entry name" value="Phosphodiesterase_MJ0936/Vps29"/>
</dbReference>
<keyword evidence="4" id="KW-0378">Hydrolase</keyword>
<dbReference type="EC" id="3.1.4.-" evidence="2"/>
<dbReference type="Proteomes" id="UP000823824">
    <property type="component" value="Unassembled WGS sequence"/>
</dbReference>
<dbReference type="AlphaFoldDB" id="A0A9D2LGZ9"/>
<dbReference type="NCBIfam" id="NF006988">
    <property type="entry name" value="PRK09453.1"/>
    <property type="match status" value="1"/>
</dbReference>
<dbReference type="GO" id="GO:0016787">
    <property type="term" value="F:hydrolase activity"/>
    <property type="evidence" value="ECO:0007669"/>
    <property type="project" value="UniProtKB-UniRule"/>
</dbReference>
<evidence type="ECO:0000256" key="1">
    <source>
        <dbReference type="ARBA" id="ARBA00008950"/>
    </source>
</evidence>
<accession>A0A9D2LGZ9</accession>
<evidence type="ECO:0000256" key="2">
    <source>
        <dbReference type="RuleBase" id="RU362039"/>
    </source>
</evidence>
<dbReference type="NCBIfam" id="TIGR00040">
    <property type="entry name" value="yfcE"/>
    <property type="match status" value="1"/>
</dbReference>